<dbReference type="OrthoDB" id="2664633at2"/>
<dbReference type="InterPro" id="IPR012334">
    <property type="entry name" value="Pectin_lyas_fold"/>
</dbReference>
<evidence type="ECO:0000313" key="8">
    <source>
        <dbReference type="Proteomes" id="UP000295763"/>
    </source>
</evidence>
<evidence type="ECO:0000256" key="3">
    <source>
        <dbReference type="ARBA" id="ARBA00022913"/>
    </source>
</evidence>
<evidence type="ECO:0000259" key="6">
    <source>
        <dbReference type="SMART" id="SM00912"/>
    </source>
</evidence>
<dbReference type="InterPro" id="IPR011050">
    <property type="entry name" value="Pectin_lyase_fold/virulence"/>
</dbReference>
<dbReference type="EMBL" id="SLYB01000028">
    <property type="protein sequence ID" value="TCP92076.1"/>
    <property type="molecule type" value="Genomic_DNA"/>
</dbReference>
<evidence type="ECO:0000256" key="5">
    <source>
        <dbReference type="SAM" id="Coils"/>
    </source>
</evidence>
<protein>
    <submittedName>
        <fullName evidence="7">Filamentous hemagglutinin</fullName>
    </submittedName>
</protein>
<proteinExistence type="predicted"/>
<evidence type="ECO:0000256" key="4">
    <source>
        <dbReference type="ARBA" id="ARBA00023026"/>
    </source>
</evidence>
<dbReference type="InterPro" id="IPR024973">
    <property type="entry name" value="ESPR"/>
</dbReference>
<dbReference type="NCBIfam" id="TIGR01901">
    <property type="entry name" value="adhes_NPXG"/>
    <property type="match status" value="1"/>
</dbReference>
<evidence type="ECO:0000256" key="1">
    <source>
        <dbReference type="ARBA" id="ARBA00004219"/>
    </source>
</evidence>
<dbReference type="SMART" id="SM00912">
    <property type="entry name" value="Haemagg_act"/>
    <property type="match status" value="1"/>
</dbReference>
<comment type="subcellular location">
    <subcellularLocation>
        <location evidence="1">Target cell</location>
        <location evidence="1">Target cell cytoplasm</location>
    </subcellularLocation>
</comment>
<reference evidence="7 8" key="1">
    <citation type="submission" date="2019-03" db="EMBL/GenBank/DDBJ databases">
        <title>Genomic Encyclopedia of Type Strains, Phase IV (KMG-IV): sequencing the most valuable type-strain genomes for metagenomic binning, comparative biology and taxonomic classification.</title>
        <authorList>
            <person name="Goeker M."/>
        </authorList>
    </citation>
    <scope>NUCLEOTIDE SEQUENCE [LARGE SCALE GENOMIC DNA]</scope>
    <source>
        <strain evidence="7 8">DSM 28404</strain>
    </source>
</reference>
<dbReference type="GO" id="GO:0003824">
    <property type="term" value="F:catalytic activity"/>
    <property type="evidence" value="ECO:0007669"/>
    <property type="project" value="UniProtKB-ARBA"/>
</dbReference>
<keyword evidence="2" id="KW-0800">Toxin</keyword>
<dbReference type="Pfam" id="PF13018">
    <property type="entry name" value="ESPR"/>
    <property type="match status" value="1"/>
</dbReference>
<comment type="caution">
    <text evidence="7">The sequence shown here is derived from an EMBL/GenBank/DDBJ whole genome shotgun (WGS) entry which is preliminary data.</text>
</comment>
<dbReference type="RefSeq" id="WP_131978643.1">
    <property type="nucleotide sequence ID" value="NZ_SLYB01000028.1"/>
</dbReference>
<dbReference type="Proteomes" id="UP000295763">
    <property type="component" value="Unassembled WGS sequence"/>
</dbReference>
<dbReference type="GO" id="GO:0090729">
    <property type="term" value="F:toxin activity"/>
    <property type="evidence" value="ECO:0007669"/>
    <property type="project" value="UniProtKB-KW"/>
</dbReference>
<dbReference type="InterPro" id="IPR025157">
    <property type="entry name" value="Hemagglutinin_rpt"/>
</dbReference>
<accession>A0A4R2SUB7</accession>
<dbReference type="Pfam" id="PF04829">
    <property type="entry name" value="PT-VENN"/>
    <property type="match status" value="1"/>
</dbReference>
<evidence type="ECO:0000313" key="7">
    <source>
        <dbReference type="EMBL" id="TCP92076.1"/>
    </source>
</evidence>
<dbReference type="InterPro" id="IPR006914">
    <property type="entry name" value="VENN_dom"/>
</dbReference>
<keyword evidence="5" id="KW-0175">Coiled coil</keyword>
<name>A0A4R2SUB7_9PAST</name>
<feature type="coiled-coil region" evidence="5">
    <location>
        <begin position="708"/>
        <end position="742"/>
    </location>
</feature>
<dbReference type="InterPro" id="IPR008638">
    <property type="entry name" value="FhaB/CdiA-like_TPS"/>
</dbReference>
<dbReference type="Pfam" id="PF13332">
    <property type="entry name" value="Fil_haemagg_2"/>
    <property type="match status" value="2"/>
</dbReference>
<keyword evidence="8" id="KW-1185">Reference proteome</keyword>
<dbReference type="Gene3D" id="2.160.20.10">
    <property type="entry name" value="Single-stranded right-handed beta-helix, Pectin lyase-like"/>
    <property type="match status" value="1"/>
</dbReference>
<keyword evidence="3" id="KW-1266">Target cell cytoplasm</keyword>
<sequence>MNKQCFRVIFSKTRQRLIVTSELAKSADKSTSPQSAVSSDTVFATLKPLAFSLFCALGFVTFSASALADTLIIKADPNAPKNQQPIVLQTANGLPQVNIQTPNEKGLSHNKYRDFNVDTKGAILNNSYNATKTQQAGLVQGNPYLARGEAKVILNEVTSTNPSRLKGYLEVAGKKAEVIIANPNGLHCDGCGTINATRSTLTTGKPQIKDGRVDGFNVEKGKVKISGKGLDNSRVDYTDILAREAEINAGVWAGKKLNVVTGANEIKQADIAQADSDLTITRIDAKKLAENTPHFALDVSELGGMYAGKIHLVGTEQGLGVRNAGHIGASAGELVINTQGRLVNSNHLSAGQSVKLVTAENLENTPTGKILAQRRDVIAQVGKKLEQQGIISAGNKIQLSATQLEQSAAAELQSGKIQVEVKDNIVNRGLINSQSEQGTSQTYLKAKEITNIGTGRLYGDHIALQGNKVENLDEQSDTTLKSAVIAARERLDIGTAHLLNQSHYYSGNAENGSQILSQGAFSIGGILNEQYQATGKAHLIENRSGLIQAQSARWHADKIVNQNDFFATEQQIVSDTPINWHYLVPQGQLESDARFDMSYMFYRTWTRGHNAMHPRNYPDAQTLTKPQNGDVLSHILPEVNQCQSGAGTNCEIRPASYYFPDDPAWKAFGIDTQQRASAGTRLMNVTVPVAPVEPQKPTQPTSTNPAAQQQYKKQLAEYETKKMQYEQDYAKYLQDNAHFEAEVKPLYAQWVSDNEAQFAQLAAKIQQHNQSRYNRRNQEYRDYWLTKLNRQVIKEDVVTKSQAGKILIEQNADINSAAFINDKSQLLAGGTLNITGELTNLNASGTRFTENHGQKYYSQEVVTGKTASGRNKYGRDTTLITSGVVSNTPTTITLPVATVFQQYDFNANDPLTENKNTQTATLPSSSLYKLNPNADSHVLIETDPAFTKRKNWLSSNYMYKALRAEHDNVHKRLGDGYYEQRLVREQINRLTGRNFFGDNTDYEEQYKALMDAGLTFAEKFNLRVGIALTPAQVAQLTSDIVWLETQSVILPSGEKVDVLVPKVYAVVKKGDIDGSGTLLSAKSVKINSNEMLNQGTIAGREFVAFNAEKLTNRGKISGDVVKGNVSGNLDNLGGTLEADNALLLNIGGDFNHVSTTATSHIDSAGFKRTETNLDRKALLHVKDENGVLHVNANNINLNGADIINDGQGGSYLAADNHLNLGTVEVGFNKKMGGGNHYRNESLQDVAISSVKSVGDLLLRATNIYSEGAQLESDKKLTALAENNLVLGTAARTDDYEEYHKTKSRSALSRKSKETFDAISRTQQLGTTVVGSNVTLAAGNDVTAHALSAVATEGDLVVQAKNNVTLNAGTNHSRDVHWEKKKKSGVFSGGGIGITFGSKSEKHRNEAESWTQSDARSVIGSEAGHVIVQAGNHVQLTGTDTIAQSDKTIRVQGASVKVEAGRDIIETSEKHVYKQSGLTIALSTPVTDALQNTYNAVQNAKRTEKSNHVLSGLYAIKAAQEAAIAAQNVSKVADTLDNMSNGLDGLQRNDAAAQSPAVKIAVSYGDSKQESETKTRTVTHDKATFQAGNLEVVATDEKVILQGVDTNITDKTRLDGKAGIDVLGVKDTYDSHTKDSSHSASVGVFVGFNGNSYGIGVEGSAQIGKGKENTSNETWQNSQLNTGTLITHSGGTLTLDAANANVNRWEVNVKGLDITSRQDTEKYESKQTSAGGSFSVTYGSGGGGSVNASYSKAKMDYAQVNQQSGIRVGSGGMDVNVEGHTQLNGAIIESEATTDKNQFSTKTFGSADMHNYSKLKTESVSINAGTSGFNPTSAAMSLLGNRRESDSSTTKSAVSANINLNVKNGGIPTALLRDTKNTNEKVGKQNLQKIREQQEMAKVIGEISDNAIKIAAHKELEAIEQANLELGKIKQRAKDENWSEEKIKNDPTMQRAQDKVNNAQKAYDDSYGIGSTKGQTIKAVTAALQGLANKSPEQAVVALASPYLNKKIHEATQNADGTINKPANLAAHAVLSAIEAQVTGNNALAGAVAGVTAEGTAMLIAEKFYDKPIDKLTSNEKQNVVFLSQLASGLAAGIVGNSTADTVAGAETGKRAVENNNLRQYMQMSSAETESLIKYSIFDNQLKEIEKEVTQTIQNNISDKPHYLSGNLNWYKHNIKFAFNTETNDLFVGYQGNIISDVSPFNFGGSIETGWILTLTKDERKNLGRSINNVLAGSGANAGGCLTFLCGSIGTTLPTDKNRTTHQTIGIGIGSGYYMGVDSLHKVTRGE</sequence>
<gene>
    <name evidence="7" type="ORF">EDC44_12829</name>
</gene>
<keyword evidence="4" id="KW-0843">Virulence</keyword>
<dbReference type="SUPFAM" id="SSF51126">
    <property type="entry name" value="Pectin lyase-like"/>
    <property type="match status" value="1"/>
</dbReference>
<dbReference type="Pfam" id="PF05860">
    <property type="entry name" value="TPS"/>
    <property type="match status" value="1"/>
</dbReference>
<evidence type="ECO:0000256" key="2">
    <source>
        <dbReference type="ARBA" id="ARBA00022656"/>
    </source>
</evidence>
<organism evidence="7 8">
    <name type="scientific">Cricetibacter osteomyelitidis</name>
    <dbReference type="NCBI Taxonomy" id="1521931"/>
    <lineage>
        <taxon>Bacteria</taxon>
        <taxon>Pseudomonadati</taxon>
        <taxon>Pseudomonadota</taxon>
        <taxon>Gammaproteobacteria</taxon>
        <taxon>Pasteurellales</taxon>
        <taxon>Pasteurellaceae</taxon>
        <taxon>Cricetibacter</taxon>
    </lineage>
</organism>
<feature type="domain" description="Filamentous haemagglutinin FhaB/tRNA nuclease CdiA-like TPS" evidence="6">
    <location>
        <begin position="91"/>
        <end position="211"/>
    </location>
</feature>